<evidence type="ECO:0000259" key="3">
    <source>
        <dbReference type="PROSITE" id="PS51186"/>
    </source>
</evidence>
<evidence type="ECO:0000256" key="1">
    <source>
        <dbReference type="ARBA" id="ARBA00022679"/>
    </source>
</evidence>
<evidence type="ECO:0000256" key="2">
    <source>
        <dbReference type="ARBA" id="ARBA00023315"/>
    </source>
</evidence>
<dbReference type="SUPFAM" id="SSF55729">
    <property type="entry name" value="Acyl-CoA N-acyltransferases (Nat)"/>
    <property type="match status" value="1"/>
</dbReference>
<name>A0A3A5MBY1_9MICC</name>
<comment type="caution">
    <text evidence="4">The sequence shown here is derived from an EMBL/GenBank/DDBJ whole genome shotgun (WGS) entry which is preliminary data.</text>
</comment>
<keyword evidence="2" id="KW-0012">Acyltransferase</keyword>
<dbReference type="InterPro" id="IPR050832">
    <property type="entry name" value="Bact_Acetyltransf"/>
</dbReference>
<dbReference type="PROSITE" id="PS51186">
    <property type="entry name" value="GNAT"/>
    <property type="match status" value="1"/>
</dbReference>
<protein>
    <submittedName>
        <fullName evidence="4">GNAT family N-acetyltransferase</fullName>
    </submittedName>
</protein>
<dbReference type="Pfam" id="PF00583">
    <property type="entry name" value="Acetyltransf_1"/>
    <property type="match status" value="1"/>
</dbReference>
<dbReference type="RefSeq" id="WP_120149716.1">
    <property type="nucleotide sequence ID" value="NZ_QZVT01000007.1"/>
</dbReference>
<dbReference type="CDD" id="cd04301">
    <property type="entry name" value="NAT_SF"/>
    <property type="match status" value="1"/>
</dbReference>
<keyword evidence="5" id="KW-1185">Reference proteome</keyword>
<dbReference type="InterPro" id="IPR000182">
    <property type="entry name" value="GNAT_dom"/>
</dbReference>
<dbReference type="EMBL" id="QZVT01000007">
    <property type="protein sequence ID" value="RJT78103.1"/>
    <property type="molecule type" value="Genomic_DNA"/>
</dbReference>
<keyword evidence="1 4" id="KW-0808">Transferase</keyword>
<dbReference type="GO" id="GO:0016747">
    <property type="term" value="F:acyltransferase activity, transferring groups other than amino-acyl groups"/>
    <property type="evidence" value="ECO:0007669"/>
    <property type="project" value="InterPro"/>
</dbReference>
<accession>A0A3A5MBY1</accession>
<evidence type="ECO:0000313" key="4">
    <source>
        <dbReference type="EMBL" id="RJT78103.1"/>
    </source>
</evidence>
<dbReference type="AlphaFoldDB" id="A0A3A5MBY1"/>
<organism evidence="4 5">
    <name type="scientific">Arthrobacter cheniae</name>
    <dbReference type="NCBI Taxonomy" id="1258888"/>
    <lineage>
        <taxon>Bacteria</taxon>
        <taxon>Bacillati</taxon>
        <taxon>Actinomycetota</taxon>
        <taxon>Actinomycetes</taxon>
        <taxon>Micrococcales</taxon>
        <taxon>Micrococcaceae</taxon>
        <taxon>Arthrobacter</taxon>
    </lineage>
</organism>
<gene>
    <name evidence="4" type="ORF">D6T63_14275</name>
</gene>
<sequence>MTINISTATVRDAAALADCAAVTFPLACPPGSPPEDIQRHIDTHLSPERFAATIALPGHTVLCLREEHRIAGWSMVVLDQPSDTDVLAALSISPIVELSKFYVRPDHHGRGSAGALMAATLDLAGQSGRPGVWLGVNQENARAIRFYSKNGFRVVGTKRFRLGDRFEDDFIMEQALPARSTSTA</sequence>
<evidence type="ECO:0000313" key="5">
    <source>
        <dbReference type="Proteomes" id="UP000272560"/>
    </source>
</evidence>
<dbReference type="Proteomes" id="UP000272560">
    <property type="component" value="Unassembled WGS sequence"/>
</dbReference>
<dbReference type="PANTHER" id="PTHR43877">
    <property type="entry name" value="AMINOALKYLPHOSPHONATE N-ACETYLTRANSFERASE-RELATED-RELATED"/>
    <property type="match status" value="1"/>
</dbReference>
<proteinExistence type="predicted"/>
<reference evidence="4 5" key="1">
    <citation type="submission" date="2018-09" db="EMBL/GenBank/DDBJ databases">
        <title>Novel species of Arthrobacter.</title>
        <authorList>
            <person name="Liu Q."/>
            <person name="Xin Y.-H."/>
        </authorList>
    </citation>
    <scope>NUCLEOTIDE SEQUENCE [LARGE SCALE GENOMIC DNA]</scope>
    <source>
        <strain evidence="4 5">Hz2</strain>
    </source>
</reference>
<feature type="domain" description="N-acetyltransferase" evidence="3">
    <location>
        <begin position="3"/>
        <end position="177"/>
    </location>
</feature>
<dbReference type="OrthoDB" id="143110at2"/>
<dbReference type="InterPro" id="IPR016181">
    <property type="entry name" value="Acyl_CoA_acyltransferase"/>
</dbReference>
<dbReference type="Gene3D" id="3.40.630.30">
    <property type="match status" value="1"/>
</dbReference>